<evidence type="ECO:0000256" key="1">
    <source>
        <dbReference type="SAM" id="MobiDB-lite"/>
    </source>
</evidence>
<feature type="region of interest" description="Disordered" evidence="1">
    <location>
        <begin position="31"/>
        <end position="95"/>
    </location>
</feature>
<name>A0A183KUN7_9TREM</name>
<sequence length="95" mass="10956">MVLGRNKHGKECVSIETLAVIQEMKNKKTAINNSRTRTKKVKTQVEYSEANKQVERTSRADKQKYVEDLETGGERAAREGNIRKPYDNRETGREM</sequence>
<feature type="compositionally biased region" description="Basic and acidic residues" evidence="1">
    <location>
        <begin position="52"/>
        <end position="95"/>
    </location>
</feature>
<protein>
    <submittedName>
        <fullName evidence="4">DUF3941 domain-containing protein</fullName>
    </submittedName>
</protein>
<evidence type="ECO:0000313" key="4">
    <source>
        <dbReference type="WBParaSite" id="SCUD_0001878201-mRNA-1"/>
    </source>
</evidence>
<reference evidence="4" key="1">
    <citation type="submission" date="2016-06" db="UniProtKB">
        <authorList>
            <consortium name="WormBaseParasite"/>
        </authorList>
    </citation>
    <scope>IDENTIFICATION</scope>
</reference>
<gene>
    <name evidence="2" type="ORF">SCUD_LOCUS18779</name>
</gene>
<dbReference type="EMBL" id="UZAK01041512">
    <property type="protein sequence ID" value="VDP66982.1"/>
    <property type="molecule type" value="Genomic_DNA"/>
</dbReference>
<keyword evidence="3" id="KW-1185">Reference proteome</keyword>
<dbReference type="Proteomes" id="UP000279833">
    <property type="component" value="Unassembled WGS sequence"/>
</dbReference>
<dbReference type="WBParaSite" id="SCUD_0001878201-mRNA-1">
    <property type="protein sequence ID" value="SCUD_0001878201-mRNA-1"/>
    <property type="gene ID" value="SCUD_0001878201"/>
</dbReference>
<evidence type="ECO:0000313" key="2">
    <source>
        <dbReference type="EMBL" id="VDP66982.1"/>
    </source>
</evidence>
<reference evidence="2 3" key="2">
    <citation type="submission" date="2018-11" db="EMBL/GenBank/DDBJ databases">
        <authorList>
            <consortium name="Pathogen Informatics"/>
        </authorList>
    </citation>
    <scope>NUCLEOTIDE SEQUENCE [LARGE SCALE GENOMIC DNA]</scope>
    <source>
        <strain evidence="2">Dakar</strain>
        <strain evidence="3">Dakar, Senegal</strain>
    </source>
</reference>
<organism evidence="4">
    <name type="scientific">Schistosoma curassoni</name>
    <dbReference type="NCBI Taxonomy" id="6186"/>
    <lineage>
        <taxon>Eukaryota</taxon>
        <taxon>Metazoa</taxon>
        <taxon>Spiralia</taxon>
        <taxon>Lophotrochozoa</taxon>
        <taxon>Platyhelminthes</taxon>
        <taxon>Trematoda</taxon>
        <taxon>Digenea</taxon>
        <taxon>Strigeidida</taxon>
        <taxon>Schistosomatoidea</taxon>
        <taxon>Schistosomatidae</taxon>
        <taxon>Schistosoma</taxon>
    </lineage>
</organism>
<proteinExistence type="predicted"/>
<dbReference type="AlphaFoldDB" id="A0A183KUN7"/>
<accession>A0A183KUN7</accession>
<evidence type="ECO:0000313" key="3">
    <source>
        <dbReference type="Proteomes" id="UP000279833"/>
    </source>
</evidence>